<dbReference type="Proteomes" id="UP000244488">
    <property type="component" value="Unassembled WGS sequence"/>
</dbReference>
<accession>A0A2T6IN11</accession>
<dbReference type="AlphaFoldDB" id="A0A2T6IN11"/>
<evidence type="ECO:0000313" key="2">
    <source>
        <dbReference type="Proteomes" id="UP000244488"/>
    </source>
</evidence>
<dbReference type="EMBL" id="AFHV02002304">
    <property type="protein sequence ID" value="PUA86735.1"/>
    <property type="molecule type" value="Genomic_DNA"/>
</dbReference>
<name>A0A2T6IN11_TOXGO</name>
<reference evidence="1 2" key="1">
    <citation type="journal article" date="2016" name="Nat. Commun.">
        <title>Local admixture of amplified and diversified secreted pathogenesis determinants shapes mosaic Toxoplasma gondii genomes.</title>
        <authorList>
            <person name="Lorenzi H."/>
            <person name="Khan A."/>
            <person name="Behnke M.S."/>
            <person name="Namasivayam S."/>
            <person name="Swapna L.S."/>
            <person name="Hadjithomas M."/>
            <person name="Karamycheva S."/>
            <person name="Pinney D."/>
            <person name="Brunk B.P."/>
            <person name="Ajioka J.W."/>
            <person name="Ajzenberg D."/>
            <person name="Boothroyd J.C."/>
            <person name="Boyle J.P."/>
            <person name="Darde M.L."/>
            <person name="Diaz-Miranda M.A."/>
            <person name="Dubey J.P."/>
            <person name="Fritz H.M."/>
            <person name="Gennari S.M."/>
            <person name="Gregory B.D."/>
            <person name="Kim K."/>
            <person name="Saeij J.P."/>
            <person name="Su C."/>
            <person name="White M.W."/>
            <person name="Zhu X.Q."/>
            <person name="Howe D.K."/>
            <person name="Rosenthal B.M."/>
            <person name="Grigg M.E."/>
            <person name="Parkinson J."/>
            <person name="Liu L."/>
            <person name="Kissinger J.C."/>
            <person name="Roos D.S."/>
            <person name="Sibley L.D."/>
        </authorList>
    </citation>
    <scope>NUCLEOTIDE SEQUENCE [LARGE SCALE GENOMIC DNA]</scope>
    <source>
        <strain evidence="1 2">TgCATBr9</strain>
    </source>
</reference>
<proteinExistence type="predicted"/>
<comment type="caution">
    <text evidence="1">The sequence shown here is derived from an EMBL/GenBank/DDBJ whole genome shotgun (WGS) entry which is preliminary data.</text>
</comment>
<sequence>MKRKDGEERRRQGSLLFQIRRLCGYVGCSTTVDVQDGLSVLSFLNSLPGSSWPDSRLREGPQTVSVRCLGKCERKKAPGTSCGRRRMRLALETGKKTFRLSGRRGASAGV</sequence>
<dbReference type="VEuPathDB" id="ToxoDB:TGBR9_316635B"/>
<protein>
    <submittedName>
        <fullName evidence="1">Uncharacterized protein</fullName>
    </submittedName>
</protein>
<organism evidence="1 2">
    <name type="scientific">Toxoplasma gondii TgCATBr9</name>
    <dbReference type="NCBI Taxonomy" id="943120"/>
    <lineage>
        <taxon>Eukaryota</taxon>
        <taxon>Sar</taxon>
        <taxon>Alveolata</taxon>
        <taxon>Apicomplexa</taxon>
        <taxon>Conoidasida</taxon>
        <taxon>Coccidia</taxon>
        <taxon>Eucoccidiorida</taxon>
        <taxon>Eimeriorina</taxon>
        <taxon>Sarcocystidae</taxon>
        <taxon>Toxoplasma</taxon>
    </lineage>
</organism>
<gene>
    <name evidence="1" type="ORF">TGBR9_316635B</name>
</gene>
<evidence type="ECO:0000313" key="1">
    <source>
        <dbReference type="EMBL" id="PUA86735.1"/>
    </source>
</evidence>